<dbReference type="EMBL" id="NOZR01000008">
    <property type="protein sequence ID" value="OYN79684.1"/>
    <property type="molecule type" value="Genomic_DNA"/>
</dbReference>
<dbReference type="GO" id="GO:0019628">
    <property type="term" value="P:urate catabolic process"/>
    <property type="evidence" value="ECO:0007669"/>
    <property type="project" value="TreeGrafter"/>
</dbReference>
<keyword evidence="6" id="KW-0456">Lyase</keyword>
<dbReference type="Gene3D" id="1.10.3330.10">
    <property type="entry name" value="Oxo-4-hydroxy-4-carboxy-5-ureidoimidazoline decarboxylase"/>
    <property type="match status" value="1"/>
</dbReference>
<comment type="pathway">
    <text evidence="2">Purine metabolism; urate degradation; (S)-allantoin from urate: step 3/3.</text>
</comment>
<dbReference type="Proteomes" id="UP000216063">
    <property type="component" value="Unassembled WGS sequence"/>
</dbReference>
<keyword evidence="9" id="KW-1185">Reference proteome</keyword>
<dbReference type="PANTHER" id="PTHR43466">
    <property type="entry name" value="2-OXO-4-HYDROXY-4-CARBOXY-5-UREIDOIMIDAZOLINE DECARBOXYLASE-RELATED"/>
    <property type="match status" value="1"/>
</dbReference>
<dbReference type="GO" id="GO:0006144">
    <property type="term" value="P:purine nucleobase metabolic process"/>
    <property type="evidence" value="ECO:0007669"/>
    <property type="project" value="UniProtKB-KW"/>
</dbReference>
<keyword evidence="5" id="KW-0210">Decarboxylase</keyword>
<evidence type="ECO:0000256" key="6">
    <source>
        <dbReference type="ARBA" id="ARBA00023239"/>
    </source>
</evidence>
<evidence type="ECO:0000256" key="3">
    <source>
        <dbReference type="ARBA" id="ARBA00012257"/>
    </source>
</evidence>
<reference evidence="8 9" key="1">
    <citation type="submission" date="2017-07" db="EMBL/GenBank/DDBJ databases">
        <title>The new phylogeny of genus Mycobacterium.</title>
        <authorList>
            <person name="Tortoli E."/>
            <person name="Trovato A."/>
            <person name="Cirillo D.M."/>
        </authorList>
    </citation>
    <scope>NUCLEOTIDE SEQUENCE [LARGE SCALE GENOMIC DNA]</scope>
    <source>
        <strain evidence="8 9">ATCC 33027</strain>
    </source>
</reference>
<feature type="domain" description="Oxo-4-hydroxy-4-carboxy-5-ureidoimidazoline decarboxylase" evidence="7">
    <location>
        <begin position="13"/>
        <end position="165"/>
    </location>
</feature>
<evidence type="ECO:0000256" key="1">
    <source>
        <dbReference type="ARBA" id="ARBA00001163"/>
    </source>
</evidence>
<dbReference type="SUPFAM" id="SSF158694">
    <property type="entry name" value="UraD-Like"/>
    <property type="match status" value="1"/>
</dbReference>
<comment type="catalytic activity">
    <reaction evidence="1">
        <text>5-hydroxy-2-oxo-4-ureido-2,5-dihydro-1H-imidazole-5-carboxylate + H(+) = (S)-allantoin + CO2</text>
        <dbReference type="Rhea" id="RHEA:26301"/>
        <dbReference type="ChEBI" id="CHEBI:15378"/>
        <dbReference type="ChEBI" id="CHEBI:15678"/>
        <dbReference type="ChEBI" id="CHEBI:16526"/>
        <dbReference type="ChEBI" id="CHEBI:58639"/>
        <dbReference type="EC" id="4.1.1.97"/>
    </reaction>
</comment>
<dbReference type="NCBIfam" id="NF010372">
    <property type="entry name" value="PRK13798.1"/>
    <property type="match status" value="1"/>
</dbReference>
<dbReference type="Pfam" id="PF09349">
    <property type="entry name" value="OHCU_decarbox"/>
    <property type="match status" value="1"/>
</dbReference>
<dbReference type="OrthoDB" id="5243781at2"/>
<gene>
    <name evidence="8" type="ORF">CG716_12025</name>
</gene>
<dbReference type="GO" id="GO:0051997">
    <property type="term" value="F:2-oxo-4-hydroxy-4-carboxy-5-ureidoimidazoline decarboxylase activity"/>
    <property type="evidence" value="ECO:0007669"/>
    <property type="project" value="UniProtKB-EC"/>
</dbReference>
<dbReference type="EC" id="4.1.1.97" evidence="3"/>
<name>A0A255DK95_9MYCO</name>
<dbReference type="InterPro" id="IPR018020">
    <property type="entry name" value="OHCU_decarboxylase"/>
</dbReference>
<evidence type="ECO:0000256" key="4">
    <source>
        <dbReference type="ARBA" id="ARBA00022631"/>
    </source>
</evidence>
<dbReference type="PANTHER" id="PTHR43466:SF1">
    <property type="entry name" value="2-OXO-4-HYDROXY-4-CARBOXY-5-UREIDOIMIDAZOLINE DECARBOXYLASE-RELATED"/>
    <property type="match status" value="1"/>
</dbReference>
<evidence type="ECO:0000256" key="5">
    <source>
        <dbReference type="ARBA" id="ARBA00022793"/>
    </source>
</evidence>
<dbReference type="RefSeq" id="WP_094479870.1">
    <property type="nucleotide sequence ID" value="NZ_JACKSC010000236.1"/>
</dbReference>
<protein>
    <recommendedName>
        <fullName evidence="3">2-oxo-4-hydroxy-4-carboxy-5-ureidoimidazoline decarboxylase</fullName>
        <ecNumber evidence="3">4.1.1.97</ecNumber>
    </recommendedName>
</protein>
<organism evidence="8 9">
    <name type="scientific">Mycolicibacterium sphagni</name>
    <dbReference type="NCBI Taxonomy" id="1786"/>
    <lineage>
        <taxon>Bacteria</taxon>
        <taxon>Bacillati</taxon>
        <taxon>Actinomycetota</taxon>
        <taxon>Actinomycetes</taxon>
        <taxon>Mycobacteriales</taxon>
        <taxon>Mycobacteriaceae</taxon>
        <taxon>Mycolicibacterium</taxon>
    </lineage>
</organism>
<evidence type="ECO:0000313" key="9">
    <source>
        <dbReference type="Proteomes" id="UP000216063"/>
    </source>
</evidence>
<accession>A0A255DK95</accession>
<dbReference type="InterPro" id="IPR036778">
    <property type="entry name" value="OHCU_decarboxylase_sf"/>
</dbReference>
<keyword evidence="4" id="KW-0659">Purine metabolism</keyword>
<sequence length="178" mass="19941">MLMHQGIGLEAFNELPDSKAVHALYECCNSVTLARDLSRGRPYANHTALFRRADALLFSLSECSIDAILQAYPHVGRRPRSTKSQAEQCSVWDECPEVMAELSAAVKDYADHFGFDFVMHIGGLSREACVAAVIAAVHDRMHHDPETERKVVRNELARINRSRLERMLGPEGGYDNWG</sequence>
<proteinExistence type="predicted"/>
<dbReference type="AlphaFoldDB" id="A0A255DK95"/>
<evidence type="ECO:0000313" key="8">
    <source>
        <dbReference type="EMBL" id="OYN79684.1"/>
    </source>
</evidence>
<evidence type="ECO:0000259" key="7">
    <source>
        <dbReference type="Pfam" id="PF09349"/>
    </source>
</evidence>
<comment type="caution">
    <text evidence="8">The sequence shown here is derived from an EMBL/GenBank/DDBJ whole genome shotgun (WGS) entry which is preliminary data.</text>
</comment>
<evidence type="ECO:0000256" key="2">
    <source>
        <dbReference type="ARBA" id="ARBA00004754"/>
    </source>
</evidence>